<dbReference type="AlphaFoldDB" id="A0AA74KT89"/>
<reference evidence="3" key="4">
    <citation type="submission" date="2025-09" db="UniProtKB">
        <authorList>
            <consortium name="Ensembl"/>
        </authorList>
    </citation>
    <scope>IDENTIFICATION</scope>
    <source>
        <strain evidence="3">C57BL/6J</strain>
    </source>
</reference>
<dbReference type="Ensembl" id="ENSMUST00000164663.9">
    <property type="protein sequence ID" value="ENSMUSP00000159806.1"/>
    <property type="gene ID" value="ENSMUSG00000091725.10"/>
</dbReference>
<evidence type="ECO:0000313" key="4">
    <source>
        <dbReference type="MGI" id="MGI:3643828"/>
    </source>
</evidence>
<accession>A0AA74KT89</accession>
<evidence type="ECO:0000313" key="3">
    <source>
        <dbReference type="Ensembl" id="ENSMUSP00000159806.1"/>
    </source>
</evidence>
<reference evidence="3" key="3">
    <citation type="submission" date="2025-08" db="UniProtKB">
        <authorList>
            <consortium name="Ensembl"/>
        </authorList>
    </citation>
    <scope>IDENTIFICATION</scope>
    <source>
        <strain evidence="3">C57BL/6J</strain>
    </source>
</reference>
<keyword evidence="5" id="KW-1185">Reference proteome</keyword>
<proteinExistence type="predicted"/>
<organism evidence="3 5">
    <name type="scientific">Mus musculus</name>
    <name type="common">Mouse</name>
    <dbReference type="NCBI Taxonomy" id="10090"/>
    <lineage>
        <taxon>Eukaryota</taxon>
        <taxon>Metazoa</taxon>
        <taxon>Chordata</taxon>
        <taxon>Craniata</taxon>
        <taxon>Vertebrata</taxon>
        <taxon>Euteleostomi</taxon>
        <taxon>Mammalia</taxon>
        <taxon>Eutheria</taxon>
        <taxon>Euarchontoglires</taxon>
        <taxon>Glires</taxon>
        <taxon>Rodentia</taxon>
        <taxon>Myomorpha</taxon>
        <taxon>Muroidea</taxon>
        <taxon>Muridae</taxon>
        <taxon>Murinae</taxon>
        <taxon>Mus</taxon>
        <taxon>Mus</taxon>
    </lineage>
</organism>
<name>A0AA74KT89_MOUSE</name>
<dbReference type="GeneID" id="666660"/>
<dbReference type="KEGG" id="mmu:666660"/>
<dbReference type="RefSeq" id="NP_001365646.1">
    <property type="nucleotide sequence ID" value="NM_001378717.1"/>
</dbReference>
<dbReference type="InterPro" id="IPR006907">
    <property type="entry name" value="DLG5_N"/>
</dbReference>
<dbReference type="PANTHER" id="PTHR21558">
    <property type="entry name" value="SPEER/SPETEX"/>
    <property type="match status" value="1"/>
</dbReference>
<evidence type="ECO:0000259" key="2">
    <source>
        <dbReference type="Pfam" id="PF04822"/>
    </source>
</evidence>
<evidence type="ECO:0000313" key="5">
    <source>
        <dbReference type="Proteomes" id="UP000000589"/>
    </source>
</evidence>
<dbReference type="Pfam" id="PF04822">
    <property type="entry name" value="Takusan"/>
    <property type="match status" value="1"/>
</dbReference>
<reference evidence="3 5" key="1">
    <citation type="journal article" date="2009" name="PLoS Biol.">
        <title>Lineage-specific biology revealed by a finished genome assembly of the mouse.</title>
        <authorList>
            <consortium name="Mouse Genome Sequencing Consortium"/>
            <person name="Church D.M."/>
            <person name="Goodstadt L."/>
            <person name="Hillier L.W."/>
            <person name="Zody M.C."/>
            <person name="Goldstein S."/>
            <person name="She X."/>
            <person name="Bult C.J."/>
            <person name="Agarwala R."/>
            <person name="Cherry J.L."/>
            <person name="DiCuccio M."/>
            <person name="Hlavina W."/>
            <person name="Kapustin Y."/>
            <person name="Meric P."/>
            <person name="Maglott D."/>
            <person name="Birtle Z."/>
            <person name="Marques A.C."/>
            <person name="Graves T."/>
            <person name="Zhou S."/>
            <person name="Teague B."/>
            <person name="Potamousis K."/>
            <person name="Churas C."/>
            <person name="Place M."/>
            <person name="Herschleb J."/>
            <person name="Runnheim R."/>
            <person name="Forrest D."/>
            <person name="Amos-Landgraf J."/>
            <person name="Schwartz D.C."/>
            <person name="Cheng Z."/>
            <person name="Lindblad-Toh K."/>
            <person name="Eichler E.E."/>
            <person name="Ponting C.P."/>
        </authorList>
    </citation>
    <scope>NUCLEOTIDE SEQUENCE [LARGE SCALE GENOMIC DNA]</scope>
    <source>
        <strain evidence="3 5">C57BL/6J</strain>
    </source>
</reference>
<feature type="region of interest" description="Disordered" evidence="1">
    <location>
        <begin position="48"/>
        <end position="68"/>
    </location>
</feature>
<dbReference type="GeneTree" id="ENSGT00940000153178"/>
<dbReference type="PANTHER" id="PTHR21558:SF40">
    <property type="entry name" value="ENSMUSG00000072602 PROTEIN-RELATED"/>
    <property type="match status" value="1"/>
</dbReference>
<sequence length="211" mass="25364">MGSQAGMLSMLLRVFQRDNRIHTDTRPRQKEAGRPSWWERARNNWSWRRHRSAGEASPQAPTINEQEKRHERLEKLKRELQNIKNARDELQGILANYINKDLNDRINFETFMLEMQHDQVMTDLKRMPQDISEALSKCKQLTKENHFYCFRNCHLLIESNLIQHKVRMLRKENRQLLREQIALEECNIETKILCKEGSQKIKDHYTKQQQV</sequence>
<dbReference type="AGR" id="MGI:3643828"/>
<dbReference type="SMR" id="A0AA74KT89"/>
<dbReference type="MGI" id="MGI:3643828">
    <property type="gene designation" value="Gm8220"/>
</dbReference>
<protein>
    <submittedName>
        <fullName evidence="3">Predicted gene 8220</fullName>
    </submittedName>
</protein>
<gene>
    <name evidence="3 4" type="primary">Gm8220</name>
</gene>
<reference evidence="3 5" key="2">
    <citation type="journal article" date="2011" name="PLoS Biol.">
        <title>Modernizing reference genome assemblies.</title>
        <authorList>
            <person name="Church D.M."/>
            <person name="Schneider V.A."/>
            <person name="Graves T."/>
            <person name="Auger K."/>
            <person name="Cunningham F."/>
            <person name="Bouk N."/>
            <person name="Chen H.C."/>
            <person name="Agarwala R."/>
            <person name="McLaren W.M."/>
            <person name="Ritchie G.R."/>
            <person name="Albracht D."/>
            <person name="Kremitzki M."/>
            <person name="Rock S."/>
            <person name="Kotkiewicz H."/>
            <person name="Kremitzki C."/>
            <person name="Wollam A."/>
            <person name="Trani L."/>
            <person name="Fulton L."/>
            <person name="Fulton R."/>
            <person name="Matthews L."/>
            <person name="Whitehead S."/>
            <person name="Chow W."/>
            <person name="Torrance J."/>
            <person name="Dunn M."/>
            <person name="Harden G."/>
            <person name="Threadgold G."/>
            <person name="Wood J."/>
            <person name="Collins J."/>
            <person name="Heath P."/>
            <person name="Griffiths G."/>
            <person name="Pelan S."/>
            <person name="Grafham D."/>
            <person name="Eichler E.E."/>
            <person name="Weinstock G."/>
            <person name="Mardis E.R."/>
            <person name="Wilson R.K."/>
            <person name="Howe K."/>
            <person name="Flicek P."/>
            <person name="Hubbard T."/>
        </authorList>
    </citation>
    <scope>NUCLEOTIDE SEQUENCE [LARGE SCALE GENOMIC DNA]</scope>
    <source>
        <strain evidence="3 5">C57BL/6J</strain>
    </source>
</reference>
<feature type="domain" description="Disks large homolog 5 N-terminal" evidence="2">
    <location>
        <begin position="56"/>
        <end position="135"/>
    </location>
</feature>
<dbReference type="Proteomes" id="UP000000589">
    <property type="component" value="Chromosome 14"/>
</dbReference>
<evidence type="ECO:0000256" key="1">
    <source>
        <dbReference type="SAM" id="MobiDB-lite"/>
    </source>
</evidence>